<reference evidence="3" key="1">
    <citation type="journal article" date="2010" name="Genome Biol.">
        <title>Genome sequence of the necrotrophic plant pathogen Pythium ultimum reveals original pathogenicity mechanisms and effector repertoire.</title>
        <authorList>
            <person name="Levesque C.A."/>
            <person name="Brouwer H."/>
            <person name="Cano L."/>
            <person name="Hamilton J.P."/>
            <person name="Holt C."/>
            <person name="Huitema E."/>
            <person name="Raffaele S."/>
            <person name="Robideau G.P."/>
            <person name="Thines M."/>
            <person name="Win J."/>
            <person name="Zerillo M.M."/>
            <person name="Beakes G.W."/>
            <person name="Boore J.L."/>
            <person name="Busam D."/>
            <person name="Dumas B."/>
            <person name="Ferriera S."/>
            <person name="Fuerstenberg S.I."/>
            <person name="Gachon C.M."/>
            <person name="Gaulin E."/>
            <person name="Govers F."/>
            <person name="Grenville-Briggs L."/>
            <person name="Horner N."/>
            <person name="Hostetler J."/>
            <person name="Jiang R.H."/>
            <person name="Johnson J."/>
            <person name="Krajaejun T."/>
            <person name="Lin H."/>
            <person name="Meijer H.J."/>
            <person name="Moore B."/>
            <person name="Morris P."/>
            <person name="Phuntmart V."/>
            <person name="Puiu D."/>
            <person name="Shetty J."/>
            <person name="Stajich J.E."/>
            <person name="Tripathy S."/>
            <person name="Wawra S."/>
            <person name="van West P."/>
            <person name="Whitty B.R."/>
            <person name="Coutinho P.M."/>
            <person name="Henrissat B."/>
            <person name="Martin F."/>
            <person name="Thomas P.D."/>
            <person name="Tyler B.M."/>
            <person name="De Vries R.P."/>
            <person name="Kamoun S."/>
            <person name="Yandell M."/>
            <person name="Tisserat N."/>
            <person name="Buell C.R."/>
        </authorList>
    </citation>
    <scope>NUCLEOTIDE SEQUENCE</scope>
    <source>
        <strain evidence="3">DAOM:BR144</strain>
    </source>
</reference>
<name>K3WNY8_GLOUD</name>
<sequence length="113" mass="12906">MKNNRFVLFSSPPASGKTSLLKLFATSSDHLYCFYVSCLDLKGRPCYNVVEELASKARNKRVDIIVLDDAQEVYDQSDFWIQLVKKTSLMVSDGVKFIICNPFVDWSSQFYSS</sequence>
<keyword evidence="3" id="KW-1185">Reference proteome</keyword>
<protein>
    <recommendedName>
        <fullName evidence="1">ATPase AAA-type core domain-containing protein</fullName>
    </recommendedName>
</protein>
<dbReference type="HOGENOM" id="CLU_2138521_0_0_1"/>
<dbReference type="SUPFAM" id="SSF52540">
    <property type="entry name" value="P-loop containing nucleoside triphosphate hydrolases"/>
    <property type="match status" value="1"/>
</dbReference>
<organism evidence="2 3">
    <name type="scientific">Globisporangium ultimum (strain ATCC 200006 / CBS 805.95 / DAOM BR144)</name>
    <name type="common">Pythium ultimum</name>
    <dbReference type="NCBI Taxonomy" id="431595"/>
    <lineage>
        <taxon>Eukaryota</taxon>
        <taxon>Sar</taxon>
        <taxon>Stramenopiles</taxon>
        <taxon>Oomycota</taxon>
        <taxon>Peronosporomycetes</taxon>
        <taxon>Pythiales</taxon>
        <taxon>Pythiaceae</taxon>
        <taxon>Globisporangium</taxon>
    </lineage>
</organism>
<dbReference type="EnsemblProtists" id="PYU1_T006680">
    <property type="protein sequence ID" value="PYU1_T006680"/>
    <property type="gene ID" value="PYU1_G006668"/>
</dbReference>
<reference evidence="3" key="2">
    <citation type="submission" date="2010-04" db="EMBL/GenBank/DDBJ databases">
        <authorList>
            <person name="Buell R."/>
            <person name="Hamilton J."/>
            <person name="Hostetler J."/>
        </authorList>
    </citation>
    <scope>NUCLEOTIDE SEQUENCE [LARGE SCALE GENOMIC DNA]</scope>
    <source>
        <strain evidence="3">DAOM:BR144</strain>
    </source>
</reference>
<dbReference type="EMBL" id="GL376635">
    <property type="status" value="NOT_ANNOTATED_CDS"/>
    <property type="molecule type" value="Genomic_DNA"/>
</dbReference>
<reference evidence="2" key="3">
    <citation type="submission" date="2015-02" db="UniProtKB">
        <authorList>
            <consortium name="EnsemblProtists"/>
        </authorList>
    </citation>
    <scope>IDENTIFICATION</scope>
    <source>
        <strain evidence="2">DAOM BR144</strain>
    </source>
</reference>
<evidence type="ECO:0000259" key="1">
    <source>
        <dbReference type="Pfam" id="PF00004"/>
    </source>
</evidence>
<dbReference type="InterPro" id="IPR003959">
    <property type="entry name" value="ATPase_AAA_core"/>
</dbReference>
<dbReference type="Gene3D" id="3.40.50.300">
    <property type="entry name" value="P-loop containing nucleotide triphosphate hydrolases"/>
    <property type="match status" value="1"/>
</dbReference>
<evidence type="ECO:0000313" key="3">
    <source>
        <dbReference type="Proteomes" id="UP000019132"/>
    </source>
</evidence>
<dbReference type="Pfam" id="PF00004">
    <property type="entry name" value="AAA"/>
    <property type="match status" value="1"/>
</dbReference>
<dbReference type="Proteomes" id="UP000019132">
    <property type="component" value="Unassembled WGS sequence"/>
</dbReference>
<feature type="domain" description="ATPase AAA-type core" evidence="1">
    <location>
        <begin position="7"/>
        <end position="76"/>
    </location>
</feature>
<accession>K3WNY8</accession>
<dbReference type="GO" id="GO:0016887">
    <property type="term" value="F:ATP hydrolysis activity"/>
    <property type="evidence" value="ECO:0007669"/>
    <property type="project" value="InterPro"/>
</dbReference>
<dbReference type="VEuPathDB" id="FungiDB:PYU1_G006668"/>
<dbReference type="GO" id="GO:0005524">
    <property type="term" value="F:ATP binding"/>
    <property type="evidence" value="ECO:0007669"/>
    <property type="project" value="InterPro"/>
</dbReference>
<evidence type="ECO:0000313" key="2">
    <source>
        <dbReference type="EnsemblProtists" id="PYU1_T006680"/>
    </source>
</evidence>
<proteinExistence type="predicted"/>
<dbReference type="InParanoid" id="K3WNY8"/>
<dbReference type="InterPro" id="IPR027417">
    <property type="entry name" value="P-loop_NTPase"/>
</dbReference>
<dbReference type="AlphaFoldDB" id="K3WNY8"/>